<dbReference type="Proteomes" id="UP000439424">
    <property type="component" value="Unassembled WGS sequence"/>
</dbReference>
<accession>A0A6G0V7M6</accession>
<protein>
    <submittedName>
        <fullName evidence="1">Uncharacterized protein</fullName>
    </submittedName>
</protein>
<reference evidence="1 2" key="1">
    <citation type="submission" date="2019-11" db="EMBL/GenBank/DDBJ databases">
        <title>Multidrug-resistant Acinetobacter baumannii moving toward extensively drug-resistant over fifteen years in South of Brazil.</title>
        <authorList>
            <person name="Fedrigo N.H."/>
            <person name="Cerdeira L."/>
            <person name="Fuga B."/>
            <person name="Marini P.V.B."/>
            <person name="Shinohara D.R."/>
            <person name="Carrara-Marroni F.E."/>
            <person name="Lincopan N."/>
            <person name="Tognim M.C.B."/>
        </authorList>
    </citation>
    <scope>NUCLEOTIDE SEQUENCE [LARGE SCALE GENOMIC DNA]</scope>
    <source>
        <strain evidence="1 2">Ac576</strain>
    </source>
</reference>
<dbReference type="KEGG" id="abau:IX87_04970"/>
<gene>
    <name evidence="1" type="ORF">GNY86_22895</name>
</gene>
<organism evidence="1 2">
    <name type="scientific">Acinetobacter baumannii</name>
    <dbReference type="NCBI Taxonomy" id="470"/>
    <lineage>
        <taxon>Bacteria</taxon>
        <taxon>Pseudomonadati</taxon>
        <taxon>Pseudomonadota</taxon>
        <taxon>Gammaproteobacteria</taxon>
        <taxon>Moraxellales</taxon>
        <taxon>Moraxellaceae</taxon>
        <taxon>Acinetobacter</taxon>
        <taxon>Acinetobacter calcoaceticus/baumannii complex</taxon>
    </lineage>
</organism>
<name>A0A6G0V7M6_ACIBA</name>
<dbReference type="AlphaFoldDB" id="A0A6G0V7M6"/>
<evidence type="ECO:0000313" key="1">
    <source>
        <dbReference type="EMBL" id="MVM94383.1"/>
    </source>
</evidence>
<dbReference type="RefSeq" id="WP_005127277.1">
    <property type="nucleotide sequence ID" value="NZ_CP009257.1"/>
</dbReference>
<dbReference type="EMBL" id="WPIP01000740">
    <property type="protein sequence ID" value="MVM94383.1"/>
    <property type="molecule type" value="Genomic_DNA"/>
</dbReference>
<comment type="caution">
    <text evidence="1">The sequence shown here is derived from an EMBL/GenBank/DDBJ whole genome shotgun (WGS) entry which is preliminary data.</text>
</comment>
<sequence length="71" mass="7659">MSTTNNNDIFIQYTIDGSGEVKKLSVKAEDIYKDGVIDRSKVLSLAASNEASNGNAVINPIVLDSNFQPIN</sequence>
<proteinExistence type="predicted"/>
<evidence type="ECO:0000313" key="2">
    <source>
        <dbReference type="Proteomes" id="UP000439424"/>
    </source>
</evidence>